<dbReference type="EMBL" id="BSXS01005922">
    <property type="protein sequence ID" value="GME84904.1"/>
    <property type="molecule type" value="Genomic_DNA"/>
</dbReference>
<keyword evidence="2" id="KW-1185">Reference proteome</keyword>
<comment type="caution">
    <text evidence="1">The sequence shown here is derived from an EMBL/GenBank/DDBJ whole genome shotgun (WGS) entry which is preliminary data.</text>
</comment>
<sequence length="273" mass="29880">MHNGSDHDDGGKFKFGNSSSTKSLLSFSKSYSKLMKSSKSKPDPSVNTSSLPTDYPEPRYQPSHQTFQPQTSSLSAHLNQLLRKTHLQSLKLNLIGPNVNLIGFKWGSIQVVEIIIKVEKISIGEGLNQDFLYKEQKDDDFRNGKGETGWLRSNSVVSGFNSRASGADGRFGSTGSGSGYGHGGIEAYDKLTASAAQLGLTDDQTFTLKIDGLPKQFHRFAIFSERTVILEVHGGDHHDPGSETSDGDVSHKENGLDGLKYIHGVNEYNVRFV</sequence>
<evidence type="ECO:0000313" key="1">
    <source>
        <dbReference type="EMBL" id="GME84904.1"/>
    </source>
</evidence>
<dbReference type="Proteomes" id="UP001165064">
    <property type="component" value="Unassembled WGS sequence"/>
</dbReference>
<name>A0ACB5TAV1_AMBMO</name>
<accession>A0ACB5TAV1</accession>
<gene>
    <name evidence="1" type="ORF">Amon02_000719300</name>
</gene>
<protein>
    <submittedName>
        <fullName evidence="1">Unnamed protein product</fullName>
    </submittedName>
</protein>
<proteinExistence type="predicted"/>
<organism evidence="1 2">
    <name type="scientific">Ambrosiozyma monospora</name>
    <name type="common">Yeast</name>
    <name type="synonym">Endomycopsis monosporus</name>
    <dbReference type="NCBI Taxonomy" id="43982"/>
    <lineage>
        <taxon>Eukaryota</taxon>
        <taxon>Fungi</taxon>
        <taxon>Dikarya</taxon>
        <taxon>Ascomycota</taxon>
        <taxon>Saccharomycotina</taxon>
        <taxon>Pichiomycetes</taxon>
        <taxon>Pichiales</taxon>
        <taxon>Pichiaceae</taxon>
        <taxon>Ambrosiozyma</taxon>
    </lineage>
</organism>
<evidence type="ECO:0000313" key="2">
    <source>
        <dbReference type="Proteomes" id="UP001165064"/>
    </source>
</evidence>
<reference evidence="1" key="1">
    <citation type="submission" date="2023-04" db="EMBL/GenBank/DDBJ databases">
        <title>Ambrosiozyma monospora NBRC 10751.</title>
        <authorList>
            <person name="Ichikawa N."/>
            <person name="Sato H."/>
            <person name="Tonouchi N."/>
        </authorList>
    </citation>
    <scope>NUCLEOTIDE SEQUENCE</scope>
    <source>
        <strain evidence="1">NBRC 10751</strain>
    </source>
</reference>